<dbReference type="GO" id="GO:0010468">
    <property type="term" value="P:regulation of gene expression"/>
    <property type="evidence" value="ECO:0007669"/>
    <property type="project" value="TreeGrafter"/>
</dbReference>
<sequence length="622" mass="71554">QAEAGDRLSREKRVPEKYKRKKDVLNVVEKVTKTRSARRVKKPNLHGTSHGKVSQKTKAAAQISMDEFDWTDTIKECPVYRPSKEEFEDPLVYVQKIAPEASKYGICKIVSPLGSSAPAGVVLMKEQKRFKFTTKLQPLRLAEWNNNDMITFFMRGRNYTIRDFEIMANKATARRYCISGCLPPAYVEKEFWKVMSVAKRGMVEYGINIDGSAFSSTSSDPLGSSKWNFKILPRLQRSTLRLLVNEIPGVTDPMLYIGMLFSMFAWHVEDHYLYRQVILSTFSLMFQLFSFCTFSLLLFLSALTIITVGPPKLGMEFLVMKLFSLRILSGIAFIMRKSYQKMGSMELLIFFKREQLWFLQRFCCNMVSRFTRLCKCPENLLLPSLEHTIQDLVMAVNFAIGEWFPFGAAASERYALLGKVPIIPYEELLCAEAMLLSKSLASRPYCTSDLIDVRCVMTSFSCLLRSYHRARWCLEKLRTSLKMCSKPRGSFTCILCKRICYVAYLECKCFAGPICVFHDFETFNCLCGSSCSLFVTEDISTMEAVAQMFEAEEGMRYEVEQKMKSLPYLWIQTLFPRIQGKYRPYCEIMSSSIQNVDTGIKMSMIRRSTAQGKQMRNTKKKV</sequence>
<dbReference type="InterPro" id="IPR003349">
    <property type="entry name" value="JmjN"/>
</dbReference>
<protein>
    <recommendedName>
        <fullName evidence="3">JmjN domain-containing protein</fullName>
    </recommendedName>
</protein>
<name>A0A6N2BP43_SOLCI</name>
<evidence type="ECO:0000313" key="4">
    <source>
        <dbReference type="EMBL" id="TMW96504.1"/>
    </source>
</evidence>
<comment type="caution">
    <text evidence="4">The sequence shown here is derived from an EMBL/GenBank/DDBJ whole genome shotgun (WGS) entry which is preliminary data.</text>
</comment>
<dbReference type="PROSITE" id="PS51183">
    <property type="entry name" value="JMJN"/>
    <property type="match status" value="1"/>
</dbReference>
<keyword evidence="2" id="KW-0812">Transmembrane</keyword>
<evidence type="ECO:0000256" key="2">
    <source>
        <dbReference type="SAM" id="Phobius"/>
    </source>
</evidence>
<keyword evidence="2" id="KW-0472">Membrane</keyword>
<feature type="non-terminal residue" evidence="4">
    <location>
        <position position="1"/>
    </location>
</feature>
<reference evidence="4" key="1">
    <citation type="submission" date="2019-05" db="EMBL/GenBank/DDBJ databases">
        <title>The de novo reference genome and transcriptome assemblies of the wild tomato species Solanum chilense.</title>
        <authorList>
            <person name="Stam R."/>
            <person name="Nosenko T."/>
            <person name="Hoerger A.C."/>
            <person name="Stephan W."/>
            <person name="Seidel M.A."/>
            <person name="Kuhn J.M.M."/>
            <person name="Haberer G."/>
            <person name="Tellier A."/>
        </authorList>
    </citation>
    <scope>NUCLEOTIDE SEQUENCE</scope>
    <source>
        <tissue evidence="4">Mature leaves</tissue>
    </source>
</reference>
<dbReference type="EMBL" id="RXGB01002048">
    <property type="protein sequence ID" value="TMW96504.1"/>
    <property type="molecule type" value="Genomic_DNA"/>
</dbReference>
<organism evidence="4">
    <name type="scientific">Solanum chilense</name>
    <name type="common">Tomato</name>
    <name type="synonym">Lycopersicon chilense</name>
    <dbReference type="NCBI Taxonomy" id="4083"/>
    <lineage>
        <taxon>Eukaryota</taxon>
        <taxon>Viridiplantae</taxon>
        <taxon>Streptophyta</taxon>
        <taxon>Embryophyta</taxon>
        <taxon>Tracheophyta</taxon>
        <taxon>Spermatophyta</taxon>
        <taxon>Magnoliopsida</taxon>
        <taxon>eudicotyledons</taxon>
        <taxon>Gunneridae</taxon>
        <taxon>Pentapetalae</taxon>
        <taxon>asterids</taxon>
        <taxon>lamiids</taxon>
        <taxon>Solanales</taxon>
        <taxon>Solanaceae</taxon>
        <taxon>Solanoideae</taxon>
        <taxon>Solaneae</taxon>
        <taxon>Solanum</taxon>
        <taxon>Solanum subgen. Lycopersicon</taxon>
    </lineage>
</organism>
<dbReference type="GO" id="GO:0000785">
    <property type="term" value="C:chromatin"/>
    <property type="evidence" value="ECO:0007669"/>
    <property type="project" value="TreeGrafter"/>
</dbReference>
<dbReference type="GO" id="GO:0005634">
    <property type="term" value="C:nucleus"/>
    <property type="evidence" value="ECO:0007669"/>
    <property type="project" value="TreeGrafter"/>
</dbReference>
<dbReference type="SMART" id="SM00545">
    <property type="entry name" value="JmjN"/>
    <property type="match status" value="1"/>
</dbReference>
<keyword evidence="2" id="KW-1133">Transmembrane helix</keyword>
<evidence type="ECO:0000256" key="1">
    <source>
        <dbReference type="SAM" id="MobiDB-lite"/>
    </source>
</evidence>
<feature type="transmembrane region" description="Helical" evidence="2">
    <location>
        <begin position="286"/>
        <end position="306"/>
    </location>
</feature>
<feature type="transmembrane region" description="Helical" evidence="2">
    <location>
        <begin position="318"/>
        <end position="335"/>
    </location>
</feature>
<proteinExistence type="predicted"/>
<gene>
    <name evidence="4" type="ORF">EJD97_007237</name>
</gene>
<feature type="compositionally biased region" description="Basic residues" evidence="1">
    <location>
        <begin position="33"/>
        <end position="44"/>
    </location>
</feature>
<feature type="region of interest" description="Disordered" evidence="1">
    <location>
        <begin position="32"/>
        <end position="57"/>
    </location>
</feature>
<dbReference type="AlphaFoldDB" id="A0A6N2BP43"/>
<evidence type="ECO:0000259" key="3">
    <source>
        <dbReference type="PROSITE" id="PS51183"/>
    </source>
</evidence>
<dbReference type="PANTHER" id="PTHR10694">
    <property type="entry name" value="LYSINE-SPECIFIC DEMETHYLASE"/>
    <property type="match status" value="1"/>
</dbReference>
<dbReference type="PANTHER" id="PTHR10694:SF121">
    <property type="entry name" value="LYSINE-SPECIFIC DEMETHYLASE JMJ706-LIKE"/>
    <property type="match status" value="1"/>
</dbReference>
<accession>A0A6N2BP43</accession>
<dbReference type="GO" id="GO:0032452">
    <property type="term" value="F:histone demethylase activity"/>
    <property type="evidence" value="ECO:0007669"/>
    <property type="project" value="TreeGrafter"/>
</dbReference>
<feature type="domain" description="JmjN" evidence="3">
    <location>
        <begin position="77"/>
        <end position="118"/>
    </location>
</feature>
<dbReference type="Gene3D" id="2.60.120.650">
    <property type="entry name" value="Cupin"/>
    <property type="match status" value="1"/>
</dbReference>
<dbReference type="Pfam" id="PF02375">
    <property type="entry name" value="JmjN"/>
    <property type="match status" value="1"/>
</dbReference>